<dbReference type="SUPFAM" id="SSF54403">
    <property type="entry name" value="Cystatin/monellin"/>
    <property type="match status" value="2"/>
</dbReference>
<feature type="region of interest" description="Disordered" evidence="4">
    <location>
        <begin position="39"/>
        <end position="74"/>
    </location>
</feature>
<evidence type="ECO:0000256" key="1">
    <source>
        <dbReference type="ARBA" id="ARBA00022729"/>
    </source>
</evidence>
<evidence type="ECO:0000259" key="5">
    <source>
        <dbReference type="PROSITE" id="PS51530"/>
    </source>
</evidence>
<feature type="compositionally biased region" description="Basic residues" evidence="4">
    <location>
        <begin position="553"/>
        <end position="568"/>
    </location>
</feature>
<gene>
    <name evidence="6" type="ORF">F2P81_005273</name>
</gene>
<name>A0A6A4TFV0_SCOMX</name>
<feature type="compositionally biased region" description="Basic and acidic residues" evidence="4">
    <location>
        <begin position="418"/>
        <end position="462"/>
    </location>
</feature>
<feature type="domain" description="Cystatin fetuin-B-type" evidence="5">
    <location>
        <begin position="289"/>
        <end position="399"/>
    </location>
</feature>
<dbReference type="PANTHER" id="PTHR13814">
    <property type="entry name" value="FETUIN"/>
    <property type="match status" value="1"/>
</dbReference>
<dbReference type="AlphaFoldDB" id="A0A6A4TFV0"/>
<feature type="compositionally biased region" description="Basic and acidic residues" evidence="4">
    <location>
        <begin position="471"/>
        <end position="491"/>
    </location>
</feature>
<dbReference type="InterPro" id="IPR046350">
    <property type="entry name" value="Cystatin_sf"/>
</dbReference>
<keyword evidence="1" id="KW-0732">Signal</keyword>
<feature type="domain" description="Cystatin fetuin-B-type" evidence="5">
    <location>
        <begin position="164"/>
        <end position="278"/>
    </location>
</feature>
<proteinExistence type="predicted"/>
<reference evidence="6 7" key="1">
    <citation type="submission" date="2019-06" db="EMBL/GenBank/DDBJ databases">
        <title>Draft genomes of female and male turbot (Scophthalmus maximus).</title>
        <authorList>
            <person name="Xu H."/>
            <person name="Xu X.-W."/>
            <person name="Shao C."/>
            <person name="Chen S."/>
        </authorList>
    </citation>
    <scope>NUCLEOTIDE SEQUENCE [LARGE SCALE GENOMIC DNA]</scope>
    <source>
        <strain evidence="6">Ysfricsl-2016a</strain>
        <tissue evidence="6">Blood</tissue>
    </source>
</reference>
<dbReference type="InterPro" id="IPR050735">
    <property type="entry name" value="Kininogen_Fetuin_HRG"/>
</dbReference>
<feature type="compositionally biased region" description="Basic and acidic residues" evidence="4">
    <location>
        <begin position="519"/>
        <end position="552"/>
    </location>
</feature>
<dbReference type="CDD" id="cd00042">
    <property type="entry name" value="CY"/>
    <property type="match status" value="1"/>
</dbReference>
<accession>A0A6A4TFV0</accession>
<sequence>MKDCEPHHLVRFDKITRFSVTTTCRPSLDQQRSVFRRGLPEKSVHRISSHPQFEKSKEPLDGANSKLGKCSREQPSSRTCLTRVSRFNGGGEPLGSRYCKMWFARRRKHTHIIFLRIPLRLRLWHMNSERHSRPTVSTAVFTMKHRVLLSLLLALGCAHVRGAPVEQAGLEQGSCDDASAKAAAGLALTKINQDRKEGYVFSLHRLSNVHTAKNGDNGVVFYLTLDVVETNCSVLNRDDKKTCEARPTHDTPVYGQCKTAIYISRVNRVVRLYKYDCVIRPVPSARLVELCPDCPTLIGHDDVEVQKTVAASLEKFNKESGLAKRFALLNVTRATASMGMSTFYNVEYTVQETTCANGAKEATAEKCPLLDCEFTHKGFCKASHVHPPVGDAMTDVECDIYEPEAADREKKLHLKAEETDHSHNDTHTHAAAAADDKHDHAHDHAHAADGAHTHDHANDHTKGHVHGPHTHTHDNDADAEHHHSHDHDAGSAHRHAHDHTHDHGHGHDHVHAHHAKAHNHSDDAPNHHHGYKHADGSHTHEHDHELALDHDHKHPHLHQHEHHHHHHDHEHEKEYHDHPEGKVTMLPTVDQPTTLPFFPEVPEVAVTLPAKLDPEIPGEMEPTIRAFPTSVSAQCTAAPVVEPTLVDKLFAEDPRFKGTA</sequence>
<dbReference type="Gene3D" id="3.10.450.10">
    <property type="match status" value="2"/>
</dbReference>
<keyword evidence="3" id="KW-0325">Glycoprotein</keyword>
<evidence type="ECO:0000256" key="2">
    <source>
        <dbReference type="ARBA" id="ARBA00023157"/>
    </source>
</evidence>
<protein>
    <recommendedName>
        <fullName evidence="5">Cystatin fetuin-B-type domain-containing protein</fullName>
    </recommendedName>
</protein>
<dbReference type="Proteomes" id="UP000438429">
    <property type="component" value="Unassembled WGS sequence"/>
</dbReference>
<evidence type="ECO:0000313" key="7">
    <source>
        <dbReference type="Proteomes" id="UP000438429"/>
    </source>
</evidence>
<dbReference type="EMBL" id="VEVO01000005">
    <property type="protein sequence ID" value="KAF0041741.1"/>
    <property type="molecule type" value="Genomic_DNA"/>
</dbReference>
<dbReference type="GO" id="GO:0005576">
    <property type="term" value="C:extracellular region"/>
    <property type="evidence" value="ECO:0007669"/>
    <property type="project" value="TreeGrafter"/>
</dbReference>
<evidence type="ECO:0000313" key="6">
    <source>
        <dbReference type="EMBL" id="KAF0041741.1"/>
    </source>
</evidence>
<organism evidence="6 7">
    <name type="scientific">Scophthalmus maximus</name>
    <name type="common">Turbot</name>
    <name type="synonym">Psetta maxima</name>
    <dbReference type="NCBI Taxonomy" id="52904"/>
    <lineage>
        <taxon>Eukaryota</taxon>
        <taxon>Metazoa</taxon>
        <taxon>Chordata</taxon>
        <taxon>Craniata</taxon>
        <taxon>Vertebrata</taxon>
        <taxon>Euteleostomi</taxon>
        <taxon>Actinopterygii</taxon>
        <taxon>Neopterygii</taxon>
        <taxon>Teleostei</taxon>
        <taxon>Neoteleostei</taxon>
        <taxon>Acanthomorphata</taxon>
        <taxon>Carangaria</taxon>
        <taxon>Pleuronectiformes</taxon>
        <taxon>Pleuronectoidei</taxon>
        <taxon>Scophthalmidae</taxon>
        <taxon>Scophthalmus</taxon>
    </lineage>
</organism>
<comment type="caution">
    <text evidence="6">The sequence shown here is derived from an EMBL/GenBank/DDBJ whole genome shotgun (WGS) entry which is preliminary data.</text>
</comment>
<evidence type="ECO:0000256" key="4">
    <source>
        <dbReference type="SAM" id="MobiDB-lite"/>
    </source>
</evidence>
<dbReference type="PROSITE" id="PS51530">
    <property type="entry name" value="CYSTATIN_FETUIN_B"/>
    <property type="match status" value="2"/>
</dbReference>
<feature type="compositionally biased region" description="Basic and acidic residues" evidence="4">
    <location>
        <begin position="499"/>
        <end position="509"/>
    </location>
</feature>
<evidence type="ECO:0000256" key="3">
    <source>
        <dbReference type="ARBA" id="ARBA00023180"/>
    </source>
</evidence>
<feature type="compositionally biased region" description="Basic and acidic residues" evidence="4">
    <location>
        <begin position="569"/>
        <end position="578"/>
    </location>
</feature>
<dbReference type="InterPro" id="IPR025764">
    <property type="entry name" value="Cystatin_Fetuin_B"/>
</dbReference>
<dbReference type="PANTHER" id="PTHR13814:SF10">
    <property type="entry name" value="FETUIN-B"/>
    <property type="match status" value="1"/>
</dbReference>
<dbReference type="SMART" id="SM00043">
    <property type="entry name" value="CY"/>
    <property type="match status" value="2"/>
</dbReference>
<dbReference type="GO" id="GO:0004869">
    <property type="term" value="F:cysteine-type endopeptidase inhibitor activity"/>
    <property type="evidence" value="ECO:0007669"/>
    <property type="project" value="InterPro"/>
</dbReference>
<dbReference type="InterPro" id="IPR000010">
    <property type="entry name" value="Cystatin_dom"/>
</dbReference>
<keyword evidence="2" id="KW-1015">Disulfide bond</keyword>
<feature type="region of interest" description="Disordered" evidence="4">
    <location>
        <begin position="418"/>
        <end position="578"/>
    </location>
</feature>
<dbReference type="Pfam" id="PF00031">
    <property type="entry name" value="Cystatin"/>
    <property type="match status" value="1"/>
</dbReference>